<feature type="region of interest" description="Disordered" evidence="2">
    <location>
        <begin position="280"/>
        <end position="330"/>
    </location>
</feature>
<sequence length="330" mass="35336">MKKRVSRLAAFVLAAALLTGCGAGNGDATSAAATQDMMSAGSLEAGGAESALLPEDASTTESAQKLIYNADLTMETTDFDTAQDALQAAVDANGAWLEYSEMDGSAEDQDRRLYYTVRVPVEHYSAFLDQAGQSGRVLSLNESAEDVTANYIDVEARIASLEDQRERLNTLADQAETTADLLEIESQLSDVQYELESYTRQLRALDGQITYSTVNVTLREVATLTPTGVTFVERLGDAFTGGWSGFVAFLQGLILTLVYLWPLLLLIAAVVVVVRRVTRRHRANHPKPPKPQKPGKGAPPASPTAPTAPGAGTALPDEPSGKEEAPKPKY</sequence>
<evidence type="ECO:0000313" key="6">
    <source>
        <dbReference type="EMBL" id="HIZ62634.1"/>
    </source>
</evidence>
<evidence type="ECO:0000256" key="2">
    <source>
        <dbReference type="SAM" id="MobiDB-lite"/>
    </source>
</evidence>
<feature type="compositionally biased region" description="Low complexity" evidence="2">
    <location>
        <begin position="294"/>
        <end position="316"/>
    </location>
</feature>
<feature type="transmembrane region" description="Helical" evidence="3">
    <location>
        <begin position="253"/>
        <end position="274"/>
    </location>
</feature>
<keyword evidence="3" id="KW-0812">Transmembrane</keyword>
<dbReference type="Pfam" id="PF14257">
    <property type="entry name" value="DUF4349"/>
    <property type="match status" value="1"/>
</dbReference>
<evidence type="ECO:0000256" key="1">
    <source>
        <dbReference type="SAM" id="Coils"/>
    </source>
</evidence>
<evidence type="ECO:0000256" key="4">
    <source>
        <dbReference type="SAM" id="SignalP"/>
    </source>
</evidence>
<reference evidence="6" key="1">
    <citation type="journal article" date="2021" name="PeerJ">
        <title>Extensive microbial diversity within the chicken gut microbiome revealed by metagenomics and culture.</title>
        <authorList>
            <person name="Gilroy R."/>
            <person name="Ravi A."/>
            <person name="Getino M."/>
            <person name="Pursley I."/>
            <person name="Horton D.L."/>
            <person name="Alikhan N.F."/>
            <person name="Baker D."/>
            <person name="Gharbi K."/>
            <person name="Hall N."/>
            <person name="Watson M."/>
            <person name="Adriaenssens E.M."/>
            <person name="Foster-Nyarko E."/>
            <person name="Jarju S."/>
            <person name="Secka A."/>
            <person name="Antonio M."/>
            <person name="Oren A."/>
            <person name="Chaudhuri R.R."/>
            <person name="La Ragione R."/>
            <person name="Hildebrand F."/>
            <person name="Pallen M.J."/>
        </authorList>
    </citation>
    <scope>NUCLEOTIDE SEQUENCE</scope>
    <source>
        <strain evidence="6">CHK188-11489</strain>
    </source>
</reference>
<comment type="caution">
    <text evidence="6">The sequence shown here is derived from an EMBL/GenBank/DDBJ whole genome shotgun (WGS) entry which is preliminary data.</text>
</comment>
<name>A0A9D2JQW5_9FIRM</name>
<reference evidence="6" key="2">
    <citation type="submission" date="2021-04" db="EMBL/GenBank/DDBJ databases">
        <authorList>
            <person name="Gilroy R."/>
        </authorList>
    </citation>
    <scope>NUCLEOTIDE SEQUENCE</scope>
    <source>
        <strain evidence="6">CHK188-11489</strain>
    </source>
</reference>
<dbReference type="AlphaFoldDB" id="A0A9D2JQW5"/>
<dbReference type="InterPro" id="IPR025645">
    <property type="entry name" value="DUF4349"/>
</dbReference>
<organism evidence="6 7">
    <name type="scientific">Candidatus Gemmiger avistercoris</name>
    <dbReference type="NCBI Taxonomy" id="2838606"/>
    <lineage>
        <taxon>Bacteria</taxon>
        <taxon>Bacillati</taxon>
        <taxon>Bacillota</taxon>
        <taxon>Clostridia</taxon>
        <taxon>Eubacteriales</taxon>
        <taxon>Gemmiger</taxon>
    </lineage>
</organism>
<feature type="coiled-coil region" evidence="1">
    <location>
        <begin position="144"/>
        <end position="208"/>
    </location>
</feature>
<gene>
    <name evidence="6" type="ORF">H9724_07710</name>
</gene>
<keyword evidence="1" id="KW-0175">Coiled coil</keyword>
<proteinExistence type="predicted"/>
<keyword evidence="4" id="KW-0732">Signal</keyword>
<evidence type="ECO:0000259" key="5">
    <source>
        <dbReference type="Pfam" id="PF14257"/>
    </source>
</evidence>
<accession>A0A9D2JQW5</accession>
<keyword evidence="3" id="KW-1133">Transmembrane helix</keyword>
<evidence type="ECO:0000256" key="3">
    <source>
        <dbReference type="SAM" id="Phobius"/>
    </source>
</evidence>
<keyword evidence="3" id="KW-0472">Membrane</keyword>
<dbReference type="PROSITE" id="PS51257">
    <property type="entry name" value="PROKAR_LIPOPROTEIN"/>
    <property type="match status" value="1"/>
</dbReference>
<feature type="domain" description="DUF4349" evidence="5">
    <location>
        <begin position="64"/>
        <end position="275"/>
    </location>
</feature>
<protein>
    <submittedName>
        <fullName evidence="6">DUF4349 domain-containing protein</fullName>
    </submittedName>
</protein>
<feature type="chain" id="PRO_5039271318" evidence="4">
    <location>
        <begin position="24"/>
        <end position="330"/>
    </location>
</feature>
<feature type="signal peptide" evidence="4">
    <location>
        <begin position="1"/>
        <end position="23"/>
    </location>
</feature>
<feature type="compositionally biased region" description="Basic residues" evidence="2">
    <location>
        <begin position="280"/>
        <end position="290"/>
    </location>
</feature>
<feature type="compositionally biased region" description="Basic and acidic residues" evidence="2">
    <location>
        <begin position="319"/>
        <end position="330"/>
    </location>
</feature>
<dbReference type="EMBL" id="DXBF01000062">
    <property type="protein sequence ID" value="HIZ62634.1"/>
    <property type="molecule type" value="Genomic_DNA"/>
</dbReference>
<dbReference type="Proteomes" id="UP000824105">
    <property type="component" value="Unassembled WGS sequence"/>
</dbReference>
<evidence type="ECO:0000313" key="7">
    <source>
        <dbReference type="Proteomes" id="UP000824105"/>
    </source>
</evidence>